<dbReference type="PROSITE" id="PS51462">
    <property type="entry name" value="NUDIX"/>
    <property type="match status" value="1"/>
</dbReference>
<sequence length="364" mass="37195">MSSRVVSAEPVRPDGFRWLQLKRIEWEDPHGRQRLWESADRTTRRGEVDGVAILAKILRKGQPPLIPVLKQFRPPVAAYCLELPAGLVDAGETAAAAAVRELKEETGYTGSVCEVTPVCVSDPGMSGANMRYVTLEVDGDAPENQGVKQELEDGEFIQVELAPWGSLLHYLLAEMEATGCTVDARLLSYAWGLEHAKEAACLVVAAAAAEATAAAVARQQQQQQQQGSAAAAAVLPPPSAASGVSQLLDGQRRGGSDGSALESSASTGAPFCSPVMSAMHAAAGANGVGDVGVQPPSMALDGAAAAGAPAGGSHNKAPAVPGSSGGGASSWSVPRAWLLFASGVAAGAAGCSLLLLGSRSLAAR</sequence>
<feature type="region of interest" description="Disordered" evidence="2">
    <location>
        <begin position="228"/>
        <end position="265"/>
    </location>
</feature>
<organism evidence="5 6">
    <name type="scientific">Micractinium conductrix</name>
    <dbReference type="NCBI Taxonomy" id="554055"/>
    <lineage>
        <taxon>Eukaryota</taxon>
        <taxon>Viridiplantae</taxon>
        <taxon>Chlorophyta</taxon>
        <taxon>core chlorophytes</taxon>
        <taxon>Trebouxiophyceae</taxon>
        <taxon>Chlorellales</taxon>
        <taxon>Chlorellaceae</taxon>
        <taxon>Chlorella clade</taxon>
        <taxon>Micractinium</taxon>
    </lineage>
</organism>
<evidence type="ECO:0000256" key="3">
    <source>
        <dbReference type="SAM" id="Phobius"/>
    </source>
</evidence>
<dbReference type="GO" id="GO:0006753">
    <property type="term" value="P:nucleoside phosphate metabolic process"/>
    <property type="evidence" value="ECO:0007669"/>
    <property type="project" value="TreeGrafter"/>
</dbReference>
<keyword evidence="3" id="KW-0812">Transmembrane</keyword>
<keyword evidence="1" id="KW-0378">Hydrolase</keyword>
<dbReference type="Pfam" id="PF00293">
    <property type="entry name" value="NUDIX"/>
    <property type="match status" value="1"/>
</dbReference>
<dbReference type="InterPro" id="IPR020084">
    <property type="entry name" value="NUDIX_hydrolase_CS"/>
</dbReference>
<dbReference type="Gene3D" id="3.90.79.10">
    <property type="entry name" value="Nucleoside Triphosphate Pyrophosphohydrolase"/>
    <property type="match status" value="1"/>
</dbReference>
<dbReference type="PANTHER" id="PTHR11839:SF1">
    <property type="entry name" value="ADP-SUGAR PYROPHOSPHATASE"/>
    <property type="match status" value="1"/>
</dbReference>
<dbReference type="EMBL" id="LHPF02000035">
    <property type="protein sequence ID" value="PSC68578.1"/>
    <property type="molecule type" value="Genomic_DNA"/>
</dbReference>
<keyword evidence="3" id="KW-1133">Transmembrane helix</keyword>
<name>A0A2P6V3B5_9CHLO</name>
<reference evidence="5 6" key="1">
    <citation type="journal article" date="2018" name="Plant J.">
        <title>Genome sequences of Chlorella sorokiniana UTEX 1602 and Micractinium conductrix SAG 241.80: implications to maltose excretion by a green alga.</title>
        <authorList>
            <person name="Arriola M.B."/>
            <person name="Velmurugan N."/>
            <person name="Zhang Y."/>
            <person name="Plunkett M.H."/>
            <person name="Hondzo H."/>
            <person name="Barney B.M."/>
        </authorList>
    </citation>
    <scope>NUCLEOTIDE SEQUENCE [LARGE SCALE GENOMIC DNA]</scope>
    <source>
        <strain evidence="5 6">SAG 241.80</strain>
    </source>
</reference>
<dbReference type="InterPro" id="IPR000086">
    <property type="entry name" value="NUDIX_hydrolase_dom"/>
</dbReference>
<dbReference type="GO" id="GO:0019693">
    <property type="term" value="P:ribose phosphate metabolic process"/>
    <property type="evidence" value="ECO:0007669"/>
    <property type="project" value="TreeGrafter"/>
</dbReference>
<evidence type="ECO:0000313" key="6">
    <source>
        <dbReference type="Proteomes" id="UP000239649"/>
    </source>
</evidence>
<dbReference type="GO" id="GO:0005634">
    <property type="term" value="C:nucleus"/>
    <property type="evidence" value="ECO:0007669"/>
    <property type="project" value="TreeGrafter"/>
</dbReference>
<evidence type="ECO:0000313" key="5">
    <source>
        <dbReference type="EMBL" id="PSC68578.1"/>
    </source>
</evidence>
<feature type="region of interest" description="Disordered" evidence="2">
    <location>
        <begin position="303"/>
        <end position="326"/>
    </location>
</feature>
<dbReference type="CDD" id="cd18888">
    <property type="entry name" value="NUDIX_ADPRase_Nudt5"/>
    <property type="match status" value="1"/>
</dbReference>
<feature type="transmembrane region" description="Helical" evidence="3">
    <location>
        <begin position="336"/>
        <end position="356"/>
    </location>
</feature>
<feature type="domain" description="Nudix hydrolase" evidence="4">
    <location>
        <begin position="1"/>
        <end position="186"/>
    </location>
</feature>
<dbReference type="STRING" id="554055.A0A2P6V3B5"/>
<evidence type="ECO:0000259" key="4">
    <source>
        <dbReference type="PROSITE" id="PS51462"/>
    </source>
</evidence>
<gene>
    <name evidence="5" type="ORF">C2E20_7845</name>
</gene>
<proteinExistence type="predicted"/>
<dbReference type="AlphaFoldDB" id="A0A2P6V3B5"/>
<dbReference type="FunFam" id="3.90.79.10:FF:000016">
    <property type="entry name" value="ADP-sugar pyrophosphatase isoform X1"/>
    <property type="match status" value="1"/>
</dbReference>
<keyword evidence="6" id="KW-1185">Reference proteome</keyword>
<comment type="caution">
    <text evidence="5">The sequence shown here is derived from an EMBL/GenBank/DDBJ whole genome shotgun (WGS) entry which is preliminary data.</text>
</comment>
<feature type="compositionally biased region" description="Low complexity" evidence="2">
    <location>
        <begin position="303"/>
        <end position="322"/>
    </location>
</feature>
<dbReference type="InterPro" id="IPR015797">
    <property type="entry name" value="NUDIX_hydrolase-like_dom_sf"/>
</dbReference>
<keyword evidence="3" id="KW-0472">Membrane</keyword>
<dbReference type="GO" id="GO:0047631">
    <property type="term" value="F:ADP-ribose diphosphatase activity"/>
    <property type="evidence" value="ECO:0007669"/>
    <property type="project" value="TreeGrafter"/>
</dbReference>
<accession>A0A2P6V3B5</accession>
<evidence type="ECO:0000256" key="2">
    <source>
        <dbReference type="SAM" id="MobiDB-lite"/>
    </source>
</evidence>
<dbReference type="OrthoDB" id="10249920at2759"/>
<evidence type="ECO:0000256" key="1">
    <source>
        <dbReference type="ARBA" id="ARBA00022801"/>
    </source>
</evidence>
<dbReference type="PANTHER" id="PTHR11839">
    <property type="entry name" value="UDP/ADP-SUGAR PYROPHOSPHATASE"/>
    <property type="match status" value="1"/>
</dbReference>
<dbReference type="SUPFAM" id="SSF55811">
    <property type="entry name" value="Nudix"/>
    <property type="match status" value="1"/>
</dbReference>
<protein>
    <submittedName>
        <fullName evidence="5">NUDIX domain-containing</fullName>
    </submittedName>
</protein>
<dbReference type="PROSITE" id="PS00893">
    <property type="entry name" value="NUDIX_BOX"/>
    <property type="match status" value="1"/>
</dbReference>
<dbReference type="Proteomes" id="UP000239649">
    <property type="component" value="Unassembled WGS sequence"/>
</dbReference>